<accession>A0ABP0E8D3</accession>
<protein>
    <submittedName>
        <fullName evidence="2">Uncharacterized protein</fullName>
    </submittedName>
</protein>
<reference evidence="2 3" key="1">
    <citation type="submission" date="2024-01" db="EMBL/GenBank/DDBJ databases">
        <authorList>
            <consortium name="Genoscope - CEA"/>
            <person name="William W."/>
        </authorList>
    </citation>
    <scope>NUCLEOTIDE SEQUENCE [LARGE SCALE GENOMIC DNA]</scope>
    <source>
        <strain evidence="2 3">29B2s-10</strain>
    </source>
</reference>
<evidence type="ECO:0000256" key="1">
    <source>
        <dbReference type="SAM" id="MobiDB-lite"/>
    </source>
</evidence>
<organism evidence="2 3">
    <name type="scientific">[Candida] anglica</name>
    <dbReference type="NCBI Taxonomy" id="148631"/>
    <lineage>
        <taxon>Eukaryota</taxon>
        <taxon>Fungi</taxon>
        <taxon>Dikarya</taxon>
        <taxon>Ascomycota</taxon>
        <taxon>Saccharomycotina</taxon>
        <taxon>Pichiomycetes</taxon>
        <taxon>Debaryomycetaceae</taxon>
        <taxon>Kurtzmaniella</taxon>
    </lineage>
</organism>
<feature type="compositionally biased region" description="Polar residues" evidence="1">
    <location>
        <begin position="152"/>
        <end position="168"/>
    </location>
</feature>
<gene>
    <name evidence="2" type="ORF">CAAN4_C01156</name>
</gene>
<name>A0ABP0E8D3_9ASCO</name>
<sequence length="168" mass="18759">MDTVGYSRTSASAVSHASSVELARIQMLKAVKTQFYIHKSFDIQSDMEFLPAIPTEYEHMSIRKPMAQVQSMPSPVMSPSIQYSGRPDAYHSPAAQLNELLKTPKSRPTYMNQQSPKQRTPTSSAGVNMNFRKRVVSNTQVGSGGIHVVDPSQIQQSQNRMNVSSRNW</sequence>
<feature type="region of interest" description="Disordered" evidence="1">
    <location>
        <begin position="142"/>
        <end position="168"/>
    </location>
</feature>
<keyword evidence="3" id="KW-1185">Reference proteome</keyword>
<feature type="region of interest" description="Disordered" evidence="1">
    <location>
        <begin position="103"/>
        <end position="128"/>
    </location>
</feature>
<feature type="compositionally biased region" description="Polar residues" evidence="1">
    <location>
        <begin position="109"/>
        <end position="127"/>
    </location>
</feature>
<dbReference type="EMBL" id="OZ004255">
    <property type="protein sequence ID" value="CAK7899103.1"/>
    <property type="molecule type" value="Genomic_DNA"/>
</dbReference>
<evidence type="ECO:0000313" key="3">
    <source>
        <dbReference type="Proteomes" id="UP001497600"/>
    </source>
</evidence>
<proteinExistence type="predicted"/>
<dbReference type="Proteomes" id="UP001497600">
    <property type="component" value="Chromosome C"/>
</dbReference>
<evidence type="ECO:0000313" key="2">
    <source>
        <dbReference type="EMBL" id="CAK7899103.1"/>
    </source>
</evidence>